<keyword evidence="1" id="KW-0812">Transmembrane</keyword>
<dbReference type="Proteomes" id="UP000887458">
    <property type="component" value="Unassembled WGS sequence"/>
</dbReference>
<reference evidence="2 3" key="1">
    <citation type="journal article" date="2018" name="J. Allergy Clin. Immunol.">
        <title>High-quality assembly of Dermatophagoides pteronyssinus genome and transcriptome reveals a wide range of novel allergens.</title>
        <authorList>
            <person name="Liu X.Y."/>
            <person name="Yang K.Y."/>
            <person name="Wang M.Q."/>
            <person name="Kwok J.S."/>
            <person name="Zeng X."/>
            <person name="Yang Z."/>
            <person name="Xiao X.J."/>
            <person name="Lau C.P."/>
            <person name="Li Y."/>
            <person name="Huang Z.M."/>
            <person name="Ba J.G."/>
            <person name="Yim A.K."/>
            <person name="Ouyang C.Y."/>
            <person name="Ngai S.M."/>
            <person name="Chan T.F."/>
            <person name="Leung E.L."/>
            <person name="Liu L."/>
            <person name="Liu Z.G."/>
            <person name="Tsui S.K."/>
        </authorList>
    </citation>
    <scope>NUCLEOTIDE SEQUENCE [LARGE SCALE GENOMIC DNA]</scope>
    <source>
        <strain evidence="2">Derp</strain>
    </source>
</reference>
<evidence type="ECO:0000313" key="2">
    <source>
        <dbReference type="EMBL" id="KAH9420733.1"/>
    </source>
</evidence>
<comment type="caution">
    <text evidence="2">The sequence shown here is derived from an EMBL/GenBank/DDBJ whole genome shotgun (WGS) entry which is preliminary data.</text>
</comment>
<evidence type="ECO:0000256" key="1">
    <source>
        <dbReference type="SAM" id="Phobius"/>
    </source>
</evidence>
<feature type="transmembrane region" description="Helical" evidence="1">
    <location>
        <begin position="9"/>
        <end position="27"/>
    </location>
</feature>
<evidence type="ECO:0000313" key="3">
    <source>
        <dbReference type="Proteomes" id="UP000887458"/>
    </source>
</evidence>
<name>A0ABQ8JDV2_DERPT</name>
<proteinExistence type="predicted"/>
<keyword evidence="1" id="KW-1133">Transmembrane helix</keyword>
<gene>
    <name evidence="2" type="ORF">DERP_001164</name>
</gene>
<reference evidence="2 3" key="2">
    <citation type="journal article" date="2022" name="Mol. Biol. Evol.">
        <title>Comparative Genomics Reveals Insights into the Divergent Evolution of Astigmatic Mites and Household Pest Adaptations.</title>
        <authorList>
            <person name="Xiong Q."/>
            <person name="Wan A.T."/>
            <person name="Liu X."/>
            <person name="Fung C.S."/>
            <person name="Xiao X."/>
            <person name="Malainual N."/>
            <person name="Hou J."/>
            <person name="Wang L."/>
            <person name="Wang M."/>
            <person name="Yang K.Y."/>
            <person name="Cui Y."/>
            <person name="Leung E.L."/>
            <person name="Nong W."/>
            <person name="Shin S.K."/>
            <person name="Au S.W."/>
            <person name="Jeong K.Y."/>
            <person name="Chew F.T."/>
            <person name="Hui J.H."/>
            <person name="Leung T.F."/>
            <person name="Tungtrongchitr A."/>
            <person name="Zhong N."/>
            <person name="Liu Z."/>
            <person name="Tsui S.K."/>
        </authorList>
    </citation>
    <scope>NUCLEOTIDE SEQUENCE [LARGE SCALE GENOMIC DNA]</scope>
    <source>
        <strain evidence="2">Derp</strain>
    </source>
</reference>
<accession>A0ABQ8JDV2</accession>
<sequence>MDKFDSQTTIIEMAEFFFLILSIMMTIDNCVCSTKTISQYFTILSNFMFITIKLLAAAKLIDLQMIEPLYSTN</sequence>
<protein>
    <submittedName>
        <fullName evidence="2">Uncharacterized protein</fullName>
    </submittedName>
</protein>
<keyword evidence="3" id="KW-1185">Reference proteome</keyword>
<keyword evidence="1" id="KW-0472">Membrane</keyword>
<feature type="transmembrane region" description="Helical" evidence="1">
    <location>
        <begin position="39"/>
        <end position="61"/>
    </location>
</feature>
<dbReference type="EMBL" id="NJHN03000047">
    <property type="protein sequence ID" value="KAH9420733.1"/>
    <property type="molecule type" value="Genomic_DNA"/>
</dbReference>
<organism evidence="2 3">
    <name type="scientific">Dermatophagoides pteronyssinus</name>
    <name type="common">European house dust mite</name>
    <dbReference type="NCBI Taxonomy" id="6956"/>
    <lineage>
        <taxon>Eukaryota</taxon>
        <taxon>Metazoa</taxon>
        <taxon>Ecdysozoa</taxon>
        <taxon>Arthropoda</taxon>
        <taxon>Chelicerata</taxon>
        <taxon>Arachnida</taxon>
        <taxon>Acari</taxon>
        <taxon>Acariformes</taxon>
        <taxon>Sarcoptiformes</taxon>
        <taxon>Astigmata</taxon>
        <taxon>Psoroptidia</taxon>
        <taxon>Analgoidea</taxon>
        <taxon>Pyroglyphidae</taxon>
        <taxon>Dermatophagoidinae</taxon>
        <taxon>Dermatophagoides</taxon>
    </lineage>
</organism>